<protein>
    <submittedName>
        <fullName evidence="1">Uncharacterized protein</fullName>
    </submittedName>
</protein>
<sequence>MSLIKPLGVNKIKRLTLENPFGTSVKKQNKQSNISDKINNLEDYILDAYWTNRSGQKVTRAKFGDIVKFNLLVSNDVPENTTFLLQPYEENRIKDVSLGEVKDITVKSNGKNKFGSIELFLNYDWDYILDEIGEGAELELYCQISNWGETVKLPFNGRGRLAVELRDIPQLILVNGHWDRTLEIFNVAPGGGREYYWDYFLGKSRKKIGKNFFSVKNLDILKDNACSYYRIETNKNFFYFDGSSLGGGTSSGDARKQLGKETAKKKFGKLLDTMKRKKYYFISHSEGGAFASGVAEYLVENGIEVGEHITLSCDEADEFEANAKVPTYQLSPVYFTKDSNVLKEIANVIRFASHSQQIKKYGNYYAVVDWMVGDFHLKNVKKYGIIIIKEGGDWKTIHTCLINPNLFKWVDDLKEARIFIGTNTSQGAVKNKTEFYKINDTFITDNIPK</sequence>
<evidence type="ECO:0000313" key="2">
    <source>
        <dbReference type="Proteomes" id="UP001158050"/>
    </source>
</evidence>
<proteinExistence type="predicted"/>
<comment type="caution">
    <text evidence="1">The sequence shown here is derived from an EMBL/GenBank/DDBJ whole genome shotgun (WGS) entry which is preliminary data.</text>
</comment>
<keyword evidence="2" id="KW-1185">Reference proteome</keyword>
<organism evidence="1 2">
    <name type="scientific">Epilithonimonas pallida</name>
    <dbReference type="NCBI Taxonomy" id="373671"/>
    <lineage>
        <taxon>Bacteria</taxon>
        <taxon>Pseudomonadati</taxon>
        <taxon>Bacteroidota</taxon>
        <taxon>Flavobacteriia</taxon>
        <taxon>Flavobacteriales</taxon>
        <taxon>Weeksellaceae</taxon>
        <taxon>Chryseobacterium group</taxon>
        <taxon>Epilithonimonas</taxon>
    </lineage>
</organism>
<dbReference type="EMBL" id="FXUO01000002">
    <property type="protein sequence ID" value="SMP90041.1"/>
    <property type="molecule type" value="Genomic_DNA"/>
</dbReference>
<reference evidence="1 2" key="1">
    <citation type="submission" date="2017-05" db="EMBL/GenBank/DDBJ databases">
        <authorList>
            <person name="Varghese N."/>
            <person name="Submissions S."/>
        </authorList>
    </citation>
    <scope>NUCLEOTIDE SEQUENCE [LARGE SCALE GENOMIC DNA]</scope>
    <source>
        <strain evidence="1 2">DSM 18015</strain>
    </source>
</reference>
<dbReference type="Proteomes" id="UP001158050">
    <property type="component" value="Unassembled WGS sequence"/>
</dbReference>
<accession>A0ABY1QZH8</accession>
<name>A0ABY1QZH8_9FLAO</name>
<evidence type="ECO:0000313" key="1">
    <source>
        <dbReference type="EMBL" id="SMP90041.1"/>
    </source>
</evidence>
<dbReference type="RefSeq" id="WP_283415678.1">
    <property type="nucleotide sequence ID" value="NZ_FXUO01000002.1"/>
</dbReference>
<gene>
    <name evidence="1" type="ORF">SAMN05421679_102168</name>
</gene>